<dbReference type="SUPFAM" id="SSF46785">
    <property type="entry name" value="Winged helix' DNA-binding domain"/>
    <property type="match status" value="1"/>
</dbReference>
<dbReference type="AlphaFoldDB" id="A0A7T4UPT0"/>
<keyword evidence="2" id="KW-0560">Oxidoreductase</keyword>
<accession>A0A7T4UPT0</accession>
<comment type="similarity">
    <text evidence="1">Belongs to the non-flavoprotein flavin reductase family.</text>
</comment>
<dbReference type="GO" id="GO:0010181">
    <property type="term" value="F:FMN binding"/>
    <property type="evidence" value="ECO:0007669"/>
    <property type="project" value="InterPro"/>
</dbReference>
<dbReference type="PANTHER" id="PTHR30466:SF11">
    <property type="entry name" value="FLAVIN-DEPENDENT MONOOXYGENASE, REDUCTASE SUBUNIT HSAB"/>
    <property type="match status" value="1"/>
</dbReference>
<dbReference type="GO" id="GO:0042602">
    <property type="term" value="F:riboflavin reductase (NADPH) activity"/>
    <property type="evidence" value="ECO:0007669"/>
    <property type="project" value="TreeGrafter"/>
</dbReference>
<feature type="domain" description="Flavin reductase like" evidence="3">
    <location>
        <begin position="16"/>
        <end position="158"/>
    </location>
</feature>
<proteinExistence type="inferred from homology"/>
<evidence type="ECO:0000256" key="1">
    <source>
        <dbReference type="ARBA" id="ARBA00008898"/>
    </source>
</evidence>
<dbReference type="InterPro" id="IPR050268">
    <property type="entry name" value="NADH-dep_flavin_reductase"/>
</dbReference>
<sequence length="314" mass="34271">MTSTTPVDPKDLRSALGSFTTGVTVVTTRNDGQDAGVTVNSFNSVSLDPPMVLWSLAKSAGSFPTYHSAEHFAVHILAADQEPLSQRFATKGIDKFAEVDFHRGVGEVPILDGCSAVFHCKTVYRYEGGDHEIYVGQVEKLEHFDRKPLVFHGGKYALAVPKKKPDPLADDARTRGFSANSLTYLMGLVYFQLMQRATAQLADRGITEAEMAALNILAIDDGRTAEEIDAMVRISGYRIDNDVLQHMADKKLLALAESADGVRAKLLDAGRELQLEQVAFIQALEDDALPEGAYAETVLAKELLKTTARKLLKS</sequence>
<dbReference type="SMART" id="SM00903">
    <property type="entry name" value="Flavin_Reduct"/>
    <property type="match status" value="1"/>
</dbReference>
<protein>
    <submittedName>
        <fullName evidence="4">Flavin reductase family protein</fullName>
    </submittedName>
</protein>
<dbReference type="Pfam" id="PF01613">
    <property type="entry name" value="Flavin_Reduct"/>
    <property type="match status" value="1"/>
</dbReference>
<dbReference type="InterPro" id="IPR012349">
    <property type="entry name" value="Split_barrel_FMN-bd"/>
</dbReference>
<keyword evidence="5" id="KW-1185">Reference proteome</keyword>
<dbReference type="Proteomes" id="UP000596063">
    <property type="component" value="Chromosome"/>
</dbReference>
<dbReference type="SUPFAM" id="SSF50475">
    <property type="entry name" value="FMN-binding split barrel"/>
    <property type="match status" value="1"/>
</dbReference>
<dbReference type="InterPro" id="IPR036388">
    <property type="entry name" value="WH-like_DNA-bd_sf"/>
</dbReference>
<evidence type="ECO:0000256" key="2">
    <source>
        <dbReference type="ARBA" id="ARBA00023002"/>
    </source>
</evidence>
<evidence type="ECO:0000259" key="3">
    <source>
        <dbReference type="SMART" id="SM00903"/>
    </source>
</evidence>
<organism evidence="4 5">
    <name type="scientific">Spongiibacter nanhainus</name>
    <dbReference type="NCBI Taxonomy" id="2794344"/>
    <lineage>
        <taxon>Bacteria</taxon>
        <taxon>Pseudomonadati</taxon>
        <taxon>Pseudomonadota</taxon>
        <taxon>Gammaproteobacteria</taxon>
        <taxon>Cellvibrionales</taxon>
        <taxon>Spongiibacteraceae</taxon>
        <taxon>Spongiibacter</taxon>
    </lineage>
</organism>
<evidence type="ECO:0000313" key="4">
    <source>
        <dbReference type="EMBL" id="QQD17333.1"/>
    </source>
</evidence>
<dbReference type="PANTHER" id="PTHR30466">
    <property type="entry name" value="FLAVIN REDUCTASE"/>
    <property type="match status" value="1"/>
</dbReference>
<gene>
    <name evidence="4" type="ORF">I6N98_13285</name>
</gene>
<dbReference type="KEGG" id="snan:I6N98_13285"/>
<reference evidence="4 5" key="1">
    <citation type="submission" date="2020-12" db="EMBL/GenBank/DDBJ databases">
        <authorList>
            <person name="Shan Y."/>
        </authorList>
    </citation>
    <scope>NUCLEOTIDE SEQUENCE [LARGE SCALE GENOMIC DNA]</scope>
    <source>
        <strain evidence="5">csc3.9</strain>
    </source>
</reference>
<dbReference type="Gene3D" id="1.10.10.10">
    <property type="entry name" value="Winged helix-like DNA-binding domain superfamily/Winged helix DNA-binding domain"/>
    <property type="match status" value="1"/>
</dbReference>
<evidence type="ECO:0000313" key="5">
    <source>
        <dbReference type="Proteomes" id="UP000596063"/>
    </source>
</evidence>
<dbReference type="InterPro" id="IPR036390">
    <property type="entry name" value="WH_DNA-bd_sf"/>
</dbReference>
<name>A0A7T4UPT0_9GAMM</name>
<dbReference type="InterPro" id="IPR002563">
    <property type="entry name" value="Flavin_Rdtase-like_dom"/>
</dbReference>
<dbReference type="RefSeq" id="WP_198568835.1">
    <property type="nucleotide sequence ID" value="NZ_CP066167.1"/>
</dbReference>
<dbReference type="EMBL" id="CP066167">
    <property type="protein sequence ID" value="QQD17333.1"/>
    <property type="molecule type" value="Genomic_DNA"/>
</dbReference>
<dbReference type="Gene3D" id="2.30.110.10">
    <property type="entry name" value="Electron Transport, Fmn-binding Protein, Chain A"/>
    <property type="match status" value="1"/>
</dbReference>